<keyword evidence="9 13" id="KW-0472">Membrane</keyword>
<keyword evidence="8" id="KW-0443">Lipid metabolism</keyword>
<accession>A0A2N5HR36</accession>
<dbReference type="InterPro" id="IPR001736">
    <property type="entry name" value="PLipase_D/transphosphatidylase"/>
</dbReference>
<keyword evidence="5 13" id="KW-0812">Transmembrane</keyword>
<evidence type="ECO:0000313" key="16">
    <source>
        <dbReference type="Proteomes" id="UP000234950"/>
    </source>
</evidence>
<keyword evidence="11" id="KW-1208">Phospholipid metabolism</keyword>
<keyword evidence="16" id="KW-1185">Reference proteome</keyword>
<name>A0A2N5HR36_9BACI</name>
<dbReference type="NCBIfam" id="TIGR04265">
    <property type="entry name" value="bac_cardiolipin"/>
    <property type="match status" value="1"/>
</dbReference>
<dbReference type="GO" id="GO:0005886">
    <property type="term" value="C:plasma membrane"/>
    <property type="evidence" value="ECO:0007669"/>
    <property type="project" value="UniProtKB-SubCell"/>
</dbReference>
<evidence type="ECO:0000256" key="3">
    <source>
        <dbReference type="ARBA" id="ARBA00022516"/>
    </source>
</evidence>
<dbReference type="SUPFAM" id="SSF56024">
    <property type="entry name" value="Phospholipase D/nuclease"/>
    <property type="match status" value="2"/>
</dbReference>
<gene>
    <name evidence="15" type="primary">cls</name>
    <name evidence="15" type="ORF">CVD27_04715</name>
</gene>
<evidence type="ECO:0000256" key="2">
    <source>
        <dbReference type="ARBA" id="ARBA00022475"/>
    </source>
</evidence>
<dbReference type="GO" id="GO:0008808">
    <property type="term" value="F:cardiolipin synthase activity"/>
    <property type="evidence" value="ECO:0007669"/>
    <property type="project" value="UniProtKB-UniRule"/>
</dbReference>
<evidence type="ECO:0000259" key="14">
    <source>
        <dbReference type="PROSITE" id="PS50035"/>
    </source>
</evidence>
<evidence type="ECO:0000256" key="1">
    <source>
        <dbReference type="ARBA" id="ARBA00004236"/>
    </source>
</evidence>
<evidence type="ECO:0000256" key="8">
    <source>
        <dbReference type="ARBA" id="ARBA00023098"/>
    </source>
</evidence>
<evidence type="ECO:0000256" key="13">
    <source>
        <dbReference type="SAM" id="Phobius"/>
    </source>
</evidence>
<dbReference type="SMART" id="SM00155">
    <property type="entry name" value="PLDc"/>
    <property type="match status" value="2"/>
</dbReference>
<dbReference type="AlphaFoldDB" id="A0A2N5HR36"/>
<feature type="transmembrane region" description="Helical" evidence="13">
    <location>
        <begin position="30"/>
        <end position="50"/>
    </location>
</feature>
<dbReference type="OrthoDB" id="9762009at2"/>
<dbReference type="InterPro" id="IPR022924">
    <property type="entry name" value="Cardiolipin_synthase"/>
</dbReference>
<feature type="transmembrane region" description="Helical" evidence="13">
    <location>
        <begin position="62"/>
        <end position="85"/>
    </location>
</feature>
<dbReference type="CDD" id="cd09110">
    <property type="entry name" value="PLDc_CLS_1"/>
    <property type="match status" value="1"/>
</dbReference>
<dbReference type="FunFam" id="3.30.870.10:FF:000014">
    <property type="entry name" value="Cardiolipin synthase"/>
    <property type="match status" value="1"/>
</dbReference>
<dbReference type="CDD" id="cd09112">
    <property type="entry name" value="PLDc_CLS_2"/>
    <property type="match status" value="1"/>
</dbReference>
<dbReference type="GO" id="GO:0032049">
    <property type="term" value="P:cardiolipin biosynthetic process"/>
    <property type="evidence" value="ECO:0007669"/>
    <property type="project" value="UniProtKB-UniRule"/>
</dbReference>
<evidence type="ECO:0000256" key="12">
    <source>
        <dbReference type="NCBIfam" id="TIGR04265"/>
    </source>
</evidence>
<evidence type="ECO:0000256" key="9">
    <source>
        <dbReference type="ARBA" id="ARBA00023136"/>
    </source>
</evidence>
<evidence type="ECO:0000256" key="11">
    <source>
        <dbReference type="ARBA" id="ARBA00023264"/>
    </source>
</evidence>
<keyword evidence="3" id="KW-0444">Lipid biosynthesis</keyword>
<dbReference type="InterPro" id="IPR025202">
    <property type="entry name" value="PLD-like_dom"/>
</dbReference>
<dbReference type="Proteomes" id="UP000234950">
    <property type="component" value="Unassembled WGS sequence"/>
</dbReference>
<dbReference type="RefSeq" id="WP_101646727.1">
    <property type="nucleotide sequence ID" value="NZ_PGVE01000024.1"/>
</dbReference>
<dbReference type="PROSITE" id="PS50035">
    <property type="entry name" value="PLD"/>
    <property type="match status" value="2"/>
</dbReference>
<evidence type="ECO:0000256" key="7">
    <source>
        <dbReference type="ARBA" id="ARBA00022989"/>
    </source>
</evidence>
<keyword evidence="10" id="KW-0594">Phospholipid biosynthesis</keyword>
<feature type="domain" description="PLD phosphodiesterase" evidence="14">
    <location>
        <begin position="237"/>
        <end position="264"/>
    </location>
</feature>
<keyword evidence="4" id="KW-0808">Transferase</keyword>
<dbReference type="EMBL" id="PGVE01000024">
    <property type="protein sequence ID" value="PLS07982.1"/>
    <property type="molecule type" value="Genomic_DNA"/>
</dbReference>
<keyword evidence="6" id="KW-0677">Repeat</keyword>
<dbReference type="EC" id="2.7.8.-" evidence="12"/>
<dbReference type="PANTHER" id="PTHR21248:SF20">
    <property type="entry name" value="CARDIOLIPIN SYNTHASE YWIE-RELATED"/>
    <property type="match status" value="1"/>
</dbReference>
<evidence type="ECO:0000256" key="4">
    <source>
        <dbReference type="ARBA" id="ARBA00022679"/>
    </source>
</evidence>
<evidence type="ECO:0000256" key="6">
    <source>
        <dbReference type="ARBA" id="ARBA00022737"/>
    </source>
</evidence>
<protein>
    <recommendedName>
        <fullName evidence="12">Cardiolipin synthase</fullName>
        <ecNumber evidence="12">2.7.8.-</ecNumber>
    </recommendedName>
</protein>
<evidence type="ECO:0000256" key="10">
    <source>
        <dbReference type="ARBA" id="ARBA00023209"/>
    </source>
</evidence>
<reference evidence="15 16" key="1">
    <citation type="submission" date="2017-11" db="EMBL/GenBank/DDBJ databases">
        <title>Comparitive Functional Genomics of Dry Heat Resistant strains isolated from the Viking Spacecraft.</title>
        <authorList>
            <person name="Seuylemezian A."/>
            <person name="Cooper K."/>
            <person name="Vaishampayan P."/>
        </authorList>
    </citation>
    <scope>NUCLEOTIDE SEQUENCE [LARGE SCALE GENOMIC DNA]</scope>
    <source>
        <strain evidence="15 16">V32-6</strain>
    </source>
</reference>
<evidence type="ECO:0000313" key="15">
    <source>
        <dbReference type="EMBL" id="PLS07982.1"/>
    </source>
</evidence>
<comment type="subcellular location">
    <subcellularLocation>
        <location evidence="1">Cell membrane</location>
    </subcellularLocation>
</comment>
<dbReference type="Gene3D" id="3.30.870.10">
    <property type="entry name" value="Endonuclease Chain A"/>
    <property type="match status" value="2"/>
</dbReference>
<keyword evidence="7 13" id="KW-1133">Transmembrane helix</keyword>
<keyword evidence="2" id="KW-1003">Cell membrane</keyword>
<organism evidence="15 16">
    <name type="scientific">Neobacillus cucumis</name>
    <dbReference type="NCBI Taxonomy" id="1740721"/>
    <lineage>
        <taxon>Bacteria</taxon>
        <taxon>Bacillati</taxon>
        <taxon>Bacillota</taxon>
        <taxon>Bacilli</taxon>
        <taxon>Bacillales</taxon>
        <taxon>Bacillaceae</taxon>
        <taxon>Neobacillus</taxon>
    </lineage>
</organism>
<comment type="caution">
    <text evidence="15">The sequence shown here is derived from an EMBL/GenBank/DDBJ whole genome shotgun (WGS) entry which is preliminary data.</text>
</comment>
<proteinExistence type="predicted"/>
<evidence type="ECO:0000256" key="5">
    <source>
        <dbReference type="ARBA" id="ARBA00022692"/>
    </source>
</evidence>
<feature type="transmembrane region" description="Helical" evidence="13">
    <location>
        <begin position="6"/>
        <end position="23"/>
    </location>
</feature>
<feature type="domain" description="PLD phosphodiesterase" evidence="14">
    <location>
        <begin position="412"/>
        <end position="439"/>
    </location>
</feature>
<sequence>MKIKRFEWLIAALMMVGGYMVLFMDVPRWWKILCITLYAVIIFYTVLALWLENRPAHTTLLWTYILVLLPILGYFIYVYSGQLLVKGELFKSKRISDRQLFEALGKKQRPLDLSNLNDHQRCFASYLDKVTLTDQNQNTTTRILRNGEDTFQEIKRRLVEAKDFIHLEYYIFRYDRLGRELIEILKDKVKGGVEVRLLYDAVGSMSLSKPIIKTMEEAGIRVQPFLPLKFGWYNQKFNFRNHRKIIVIDGKIGFVGGLNVGIEYLGEDDDFGFWCDSHAVLEGEAVQTLHAVFLLDWKYASGEILFENEPYMRPVPAVGDGLVHVVATGPETRDMCDHYYTMITCATRSIWIATPYFIPNQAIQTALRVAARKGIQVRLMVPDTNDGFLTQYATQSYFPELLRAGIEIYSYEKGFLHKKVIIVDGDLASIGTANVDMRSFQLNFEVNLFLTGTDSINDLVAHYEEDLKDCRRIRPVEFYKRRMSVKWKESFARLFSGVL</sequence>
<dbReference type="PANTHER" id="PTHR21248">
    <property type="entry name" value="CARDIOLIPIN SYNTHASE"/>
    <property type="match status" value="1"/>
</dbReference>
<dbReference type="Pfam" id="PF13091">
    <property type="entry name" value="PLDc_2"/>
    <property type="match status" value="2"/>
</dbReference>